<sequence>MNRIFTYPASLFAGAVMVLLALAPTSQAHYTSATPPTSGPTIPGDKAALDRNGIAYAPENAPECVKRAIWATNFLRNKPYVWGGGHESFYVDGYDCSGTVSFLLHHAGLINSPIVSKDFTGYGTSGKGHWITIYAKDGHVFAVVAGLRLDTTGFGGEDGPRWRINGRPAWGFTARHPNGL</sequence>
<evidence type="ECO:0000256" key="1">
    <source>
        <dbReference type="SAM" id="SignalP"/>
    </source>
</evidence>
<dbReference type="EMBL" id="ABVL01000015">
    <property type="protein sequence ID" value="EDY18087.1"/>
    <property type="molecule type" value="Genomic_DNA"/>
</dbReference>
<evidence type="ECO:0000313" key="2">
    <source>
        <dbReference type="EMBL" id="EDY18087.1"/>
    </source>
</evidence>
<name>B4D6H8_9BACT</name>
<feature type="chain" id="PRO_5002802526" description="NlpC/P60 domain-containing protein" evidence="1">
    <location>
        <begin position="29"/>
        <end position="180"/>
    </location>
</feature>
<keyword evidence="3" id="KW-1185">Reference proteome</keyword>
<dbReference type="Gene3D" id="3.90.1720.10">
    <property type="entry name" value="endopeptidase domain like (from Nostoc punctiforme)"/>
    <property type="match status" value="1"/>
</dbReference>
<dbReference type="InParanoid" id="B4D6H8"/>
<comment type="caution">
    <text evidence="2">The sequence shown here is derived from an EMBL/GenBank/DDBJ whole genome shotgun (WGS) entry which is preliminary data.</text>
</comment>
<evidence type="ECO:0008006" key="4">
    <source>
        <dbReference type="Google" id="ProtNLM"/>
    </source>
</evidence>
<dbReference type="AlphaFoldDB" id="B4D6H8"/>
<reference evidence="2 3" key="1">
    <citation type="journal article" date="2011" name="J. Bacteriol.">
        <title>Genome sequence of Chthoniobacter flavus Ellin428, an aerobic heterotrophic soil bacterium.</title>
        <authorList>
            <person name="Kant R."/>
            <person name="van Passel M.W."/>
            <person name="Palva A."/>
            <person name="Lucas S."/>
            <person name="Lapidus A."/>
            <person name="Glavina Del Rio T."/>
            <person name="Dalin E."/>
            <person name="Tice H."/>
            <person name="Bruce D."/>
            <person name="Goodwin L."/>
            <person name="Pitluck S."/>
            <person name="Larimer F.W."/>
            <person name="Land M.L."/>
            <person name="Hauser L."/>
            <person name="Sangwan P."/>
            <person name="de Vos W.M."/>
            <person name="Janssen P.H."/>
            <person name="Smidt H."/>
        </authorList>
    </citation>
    <scope>NUCLEOTIDE SEQUENCE [LARGE SCALE GENOMIC DNA]</scope>
    <source>
        <strain evidence="2 3">Ellin428</strain>
    </source>
</reference>
<accession>B4D6H8</accession>
<gene>
    <name evidence="2" type="ORF">CfE428DRAFT_4518</name>
</gene>
<dbReference type="InterPro" id="IPR038765">
    <property type="entry name" value="Papain-like_cys_pep_sf"/>
</dbReference>
<dbReference type="SUPFAM" id="SSF54001">
    <property type="entry name" value="Cysteine proteinases"/>
    <property type="match status" value="1"/>
</dbReference>
<evidence type="ECO:0000313" key="3">
    <source>
        <dbReference type="Proteomes" id="UP000005824"/>
    </source>
</evidence>
<proteinExistence type="predicted"/>
<keyword evidence="1" id="KW-0732">Signal</keyword>
<feature type="signal peptide" evidence="1">
    <location>
        <begin position="1"/>
        <end position="28"/>
    </location>
</feature>
<dbReference type="RefSeq" id="WP_006981840.1">
    <property type="nucleotide sequence ID" value="NZ_ABVL01000015.1"/>
</dbReference>
<dbReference type="Proteomes" id="UP000005824">
    <property type="component" value="Unassembled WGS sequence"/>
</dbReference>
<protein>
    <recommendedName>
        <fullName evidence="4">NlpC/P60 domain-containing protein</fullName>
    </recommendedName>
</protein>
<dbReference type="eggNOG" id="COG0791">
    <property type="taxonomic scope" value="Bacteria"/>
</dbReference>
<organism evidence="2 3">
    <name type="scientific">Chthoniobacter flavus Ellin428</name>
    <dbReference type="NCBI Taxonomy" id="497964"/>
    <lineage>
        <taxon>Bacteria</taxon>
        <taxon>Pseudomonadati</taxon>
        <taxon>Verrucomicrobiota</taxon>
        <taxon>Spartobacteria</taxon>
        <taxon>Chthoniobacterales</taxon>
        <taxon>Chthoniobacteraceae</taxon>
        <taxon>Chthoniobacter</taxon>
    </lineage>
</organism>
<dbReference type="STRING" id="497964.CfE428DRAFT_4518"/>